<evidence type="ECO:0000313" key="2">
    <source>
        <dbReference type="Proteomes" id="UP000183995"/>
    </source>
</evidence>
<organism evidence="1 2">
    <name type="scientific">Sporobacter termitidis DSM 10068</name>
    <dbReference type="NCBI Taxonomy" id="1123282"/>
    <lineage>
        <taxon>Bacteria</taxon>
        <taxon>Bacillati</taxon>
        <taxon>Bacillota</taxon>
        <taxon>Clostridia</taxon>
        <taxon>Eubacteriales</taxon>
        <taxon>Oscillospiraceae</taxon>
        <taxon>Sporobacter</taxon>
    </lineage>
</organism>
<proteinExistence type="predicted"/>
<dbReference type="OrthoDB" id="1550853at2"/>
<dbReference type="RefSeq" id="WP_073075902.1">
    <property type="nucleotide sequence ID" value="NZ_FQXV01000001.1"/>
</dbReference>
<dbReference type="EMBL" id="FQXV01000001">
    <property type="protein sequence ID" value="SHH57412.1"/>
    <property type="molecule type" value="Genomic_DNA"/>
</dbReference>
<reference evidence="1 2" key="1">
    <citation type="submission" date="2016-11" db="EMBL/GenBank/DDBJ databases">
        <authorList>
            <person name="Jaros S."/>
            <person name="Januszkiewicz K."/>
            <person name="Wedrychowicz H."/>
        </authorList>
    </citation>
    <scope>NUCLEOTIDE SEQUENCE [LARGE SCALE GENOMIC DNA]</scope>
    <source>
        <strain evidence="1 2">DSM 10068</strain>
    </source>
</reference>
<name>A0A1M5U309_9FIRM</name>
<gene>
    <name evidence="1" type="ORF">SAMN02745823_00338</name>
</gene>
<accession>A0A1M5U309</accession>
<dbReference type="AlphaFoldDB" id="A0A1M5U309"/>
<protein>
    <submittedName>
        <fullName evidence="1">Uncharacterized protein</fullName>
    </submittedName>
</protein>
<sequence length="155" mass="17708">MRNLPPIEKIYEAYSAIVDARIVMRTDEAYVRSSNGQKEYTVTWEDEAYTSNDSATYWQGYAGYPVIAVLLLQGKLPLDREAATKFKGIDWTELNVKFKRNYAKAVAAVFDAMDCDAGTKDRIRLEAERVFEAMKELDIVIKRGSLRPPKSSRQQ</sequence>
<keyword evidence="2" id="KW-1185">Reference proteome</keyword>
<evidence type="ECO:0000313" key="1">
    <source>
        <dbReference type="EMBL" id="SHH57412.1"/>
    </source>
</evidence>
<dbReference type="Proteomes" id="UP000183995">
    <property type="component" value="Unassembled WGS sequence"/>
</dbReference>